<comment type="caution">
    <text evidence="2">The sequence shown here is derived from an EMBL/GenBank/DDBJ whole genome shotgun (WGS) entry which is preliminary data.</text>
</comment>
<evidence type="ECO:0000313" key="3">
    <source>
        <dbReference type="Proteomes" id="UP000481288"/>
    </source>
</evidence>
<sequence length="118" mass="13241">MQPTLALRMFRPTMRMMRPVPVSSRPARSLDGLGYSKTIQLIDGNMEDDNQMLTDCDCSSHHQPAPTRSQENSPGVDPPWYANYRVVVGVAVGAAFYSLGRKLVVDKTMRLNRQNKSD</sequence>
<proteinExistence type="predicted"/>
<accession>A0A7D8US80</accession>
<keyword evidence="3" id="KW-1185">Reference proteome</keyword>
<dbReference type="AlphaFoldDB" id="A0A7D8US80"/>
<feature type="region of interest" description="Disordered" evidence="1">
    <location>
        <begin position="50"/>
        <end position="76"/>
    </location>
</feature>
<name>A0A7D8US80_9HELO</name>
<dbReference type="Proteomes" id="UP000481288">
    <property type="component" value="Unassembled WGS sequence"/>
</dbReference>
<protein>
    <submittedName>
        <fullName evidence="2">Uncharacterized protein</fullName>
    </submittedName>
</protein>
<reference evidence="2 3" key="1">
    <citation type="submission" date="2018-05" db="EMBL/GenBank/DDBJ databases">
        <title>Whole genome sequencing for identification of molecular markers to develop diagnostic detection tools for the regulated plant pathogen Lachnellula willkommii.</title>
        <authorList>
            <person name="Giroux E."/>
            <person name="Bilodeau G."/>
        </authorList>
    </citation>
    <scope>NUCLEOTIDE SEQUENCE [LARGE SCALE GENOMIC DNA]</scope>
    <source>
        <strain evidence="2 3">CBS 625.97</strain>
    </source>
</reference>
<evidence type="ECO:0000313" key="2">
    <source>
        <dbReference type="EMBL" id="TVY54194.1"/>
    </source>
</evidence>
<gene>
    <name evidence="2" type="ORF">LCER1_G003690</name>
</gene>
<dbReference type="EMBL" id="QGMG01000365">
    <property type="protein sequence ID" value="TVY54194.1"/>
    <property type="molecule type" value="Genomic_DNA"/>
</dbReference>
<evidence type="ECO:0000256" key="1">
    <source>
        <dbReference type="SAM" id="MobiDB-lite"/>
    </source>
</evidence>
<dbReference type="OrthoDB" id="202195at2759"/>
<organism evidence="2 3">
    <name type="scientific">Lachnellula cervina</name>
    <dbReference type="NCBI Taxonomy" id="1316786"/>
    <lineage>
        <taxon>Eukaryota</taxon>
        <taxon>Fungi</taxon>
        <taxon>Dikarya</taxon>
        <taxon>Ascomycota</taxon>
        <taxon>Pezizomycotina</taxon>
        <taxon>Leotiomycetes</taxon>
        <taxon>Helotiales</taxon>
        <taxon>Lachnaceae</taxon>
        <taxon>Lachnellula</taxon>
    </lineage>
</organism>